<accession>A0AAW3B0X9</accession>
<proteinExistence type="predicted"/>
<name>A0AAW3B0X9_9TRYP</name>
<comment type="caution">
    <text evidence="2">The sequence shown here is derived from an EMBL/GenBank/DDBJ whole genome shotgun (WGS) entry which is preliminary data.</text>
</comment>
<evidence type="ECO:0000313" key="3">
    <source>
        <dbReference type="Proteomes" id="UP001482455"/>
    </source>
</evidence>
<sequence>MPPPHRQLHRCAAPALLGGNGQPSRQMATRTIYYLPKIHHPSTSETSDNYNATCIASEEPSHVTAVHIVAREEHDSTDSDEGAAEHVILCGAPPTAPHHASTAMQNREGGGVAHMLKRHLRPYEEEDYVAVLAKATAAAAAGDEAATAALLQGGLDGAAAFTRKHERKNAAKVDTDVWQGRGDTEGTSPRPDVDDRGPGSGRTAMAENRRDYNASEYAGYTSRRHCLPALKRRRWESAPTPASCAAAAAAAFGFQGRGIAVVAEKKGVAVAVQSRPQDSSTVESTCPSPSTLLLSSPASTRRSEASAPMSSAWATRCRGGGDSDYEGDASFWGSTTSTSTAAVYNDTPEEDGRGGPLQGALAEFESHAAVSISGPQLAIPTHLSIQQSDDGGGSGEVLRDRSLTTVPLSSRRQLTVALAHRRSNKITSLTNFYLEPRHRRHAQYMAFRDLPQATWTIASPSSCTSSSAFLQLFLARPSLRAVACEVKCSTASRMTNDEGGVASRIWSIITKYCAAHQPQQQQAHPRSSL</sequence>
<organism evidence="2 3">
    <name type="scientific">Leishmania utingensis</name>
    <dbReference type="NCBI Taxonomy" id="653362"/>
    <lineage>
        <taxon>Eukaryota</taxon>
        <taxon>Discoba</taxon>
        <taxon>Euglenozoa</taxon>
        <taxon>Kinetoplastea</taxon>
        <taxon>Metakinetoplastina</taxon>
        <taxon>Trypanosomatida</taxon>
        <taxon>Trypanosomatidae</taxon>
        <taxon>Leishmaniinae</taxon>
        <taxon>Leishmania</taxon>
    </lineage>
</organism>
<protein>
    <submittedName>
        <fullName evidence="2">Uncharacterized protein</fullName>
    </submittedName>
</protein>
<evidence type="ECO:0000313" key="2">
    <source>
        <dbReference type="EMBL" id="KAL0515787.1"/>
    </source>
</evidence>
<feature type="compositionally biased region" description="Low complexity" evidence="1">
    <location>
        <begin position="284"/>
        <end position="300"/>
    </location>
</feature>
<feature type="region of interest" description="Disordered" evidence="1">
    <location>
        <begin position="277"/>
        <end position="307"/>
    </location>
</feature>
<evidence type="ECO:0000256" key="1">
    <source>
        <dbReference type="SAM" id="MobiDB-lite"/>
    </source>
</evidence>
<gene>
    <name evidence="2" type="ORF">Q4I30_000237</name>
</gene>
<dbReference type="Proteomes" id="UP001482455">
    <property type="component" value="Unassembled WGS sequence"/>
</dbReference>
<dbReference type="EMBL" id="JBAMZL010000001">
    <property type="protein sequence ID" value="KAL0515787.1"/>
    <property type="molecule type" value="Genomic_DNA"/>
</dbReference>
<keyword evidence="3" id="KW-1185">Reference proteome</keyword>
<dbReference type="AlphaFoldDB" id="A0AAW3B0X9"/>
<reference evidence="2 3" key="1">
    <citation type="submission" date="2024-02" db="EMBL/GenBank/DDBJ databases">
        <title>FIRST GENOME SEQUENCES OF Leishmania (Viannia) shawi, Leishmania (Viannia) lindenbergi AND Leishmania (Viannia) utingensis.</title>
        <authorList>
            <person name="Resadore F."/>
            <person name="Custodio M.G.F."/>
            <person name="Boite M.C."/>
            <person name="Cupolillo E."/>
            <person name="Ferreira G.E.M."/>
        </authorList>
    </citation>
    <scope>NUCLEOTIDE SEQUENCE [LARGE SCALE GENOMIC DNA]</scope>
    <source>
        <strain evidence="2 3">ITUB/BR/1977/M4964</strain>
    </source>
</reference>
<feature type="region of interest" description="Disordered" evidence="1">
    <location>
        <begin position="167"/>
        <end position="210"/>
    </location>
</feature>